<name>A0A9W9F7B0_9EURO</name>
<reference evidence="1" key="1">
    <citation type="submission" date="2022-11" db="EMBL/GenBank/DDBJ databases">
        <authorList>
            <person name="Petersen C."/>
        </authorList>
    </citation>
    <scope>NUCLEOTIDE SEQUENCE</scope>
    <source>
        <strain evidence="1">IBT 30069</strain>
    </source>
</reference>
<dbReference type="Proteomes" id="UP001149165">
    <property type="component" value="Unassembled WGS sequence"/>
</dbReference>
<evidence type="ECO:0000313" key="2">
    <source>
        <dbReference type="Proteomes" id="UP001149165"/>
    </source>
</evidence>
<dbReference type="OrthoDB" id="5153884at2759"/>
<sequence>MDIEYVKILPRFHDLIYYSKELDKLTNLPVLGILHFTFHPGVDITNTQQCAASLWKKSLKYVSTIPGFERLLWSPVNDSSTSESSCQQVVVLIQWNGVPGWKLFQLSMGFSMMLGYLSQASNRCIQHTLPLEIPSSSYLELVSFQFPATPSTPQVDERKDFKAKWDDAFSSPNQAASSEAGLVHAGGEWLERDDDSENPYFVGLLLWNLGSGGNQSVLVNSISPLVENASSTVSVCTNQLAFVSPDDASILQPSDSFTGCEISKIKHPAFQKPVQPKYSLHEDLGTPGTSVGKDICHVESMSLARQNPPERIAAGPAGAWYRSSTISQHNIPLQARLQFLPQGGIKTGVYMISFWARHGNEHVQSSFEALRMRLWKLGDCPLLKWGNDTVKEMDWAKILLFIDLSSPVQSNEDTYSLLQQYLQEFSERSGDEIKHLQHRMTASPQFVGKCSDADITFYEMPSDENDQRAFRYAMMNYGETLNQQVIQGSKSSPWSALEQRCGSWVPANPQFTRGNKTEPLSFASVCSPKKEGAREEWYNDFAERAQTQYDLLGHIVDLMRTLCTRIENYYVIFENEDPWMEADKLEKSKRT</sequence>
<gene>
    <name evidence="1" type="ORF">N7456_010671</name>
</gene>
<organism evidence="1 2">
    <name type="scientific">Penicillium angulare</name>
    <dbReference type="NCBI Taxonomy" id="116970"/>
    <lineage>
        <taxon>Eukaryota</taxon>
        <taxon>Fungi</taxon>
        <taxon>Dikarya</taxon>
        <taxon>Ascomycota</taxon>
        <taxon>Pezizomycotina</taxon>
        <taxon>Eurotiomycetes</taxon>
        <taxon>Eurotiomycetidae</taxon>
        <taxon>Eurotiales</taxon>
        <taxon>Aspergillaceae</taxon>
        <taxon>Penicillium</taxon>
    </lineage>
</organism>
<accession>A0A9W9F7B0</accession>
<reference evidence="1" key="2">
    <citation type="journal article" date="2023" name="IMA Fungus">
        <title>Comparative genomic study of the Penicillium genus elucidates a diverse pangenome and 15 lateral gene transfer events.</title>
        <authorList>
            <person name="Petersen C."/>
            <person name="Sorensen T."/>
            <person name="Nielsen M.R."/>
            <person name="Sondergaard T.E."/>
            <person name="Sorensen J.L."/>
            <person name="Fitzpatrick D.A."/>
            <person name="Frisvad J.C."/>
            <person name="Nielsen K.L."/>
        </authorList>
    </citation>
    <scope>NUCLEOTIDE SEQUENCE</scope>
    <source>
        <strain evidence="1">IBT 30069</strain>
    </source>
</reference>
<comment type="caution">
    <text evidence="1">The sequence shown here is derived from an EMBL/GenBank/DDBJ whole genome shotgun (WGS) entry which is preliminary data.</text>
</comment>
<proteinExistence type="predicted"/>
<protein>
    <submittedName>
        <fullName evidence="1">Uncharacterized protein</fullName>
    </submittedName>
</protein>
<keyword evidence="2" id="KW-1185">Reference proteome</keyword>
<dbReference type="AlphaFoldDB" id="A0A9W9F7B0"/>
<dbReference type="EMBL" id="JAPQKH010000006">
    <property type="protein sequence ID" value="KAJ5094810.1"/>
    <property type="molecule type" value="Genomic_DNA"/>
</dbReference>
<evidence type="ECO:0000313" key="1">
    <source>
        <dbReference type="EMBL" id="KAJ5094810.1"/>
    </source>
</evidence>